<evidence type="ECO:0000256" key="10">
    <source>
        <dbReference type="ARBA" id="ARBA00023228"/>
    </source>
</evidence>
<dbReference type="PRINTS" id="PR01359">
    <property type="entry name" value="INTRLEUKIN1B"/>
</dbReference>
<dbReference type="EMBL" id="JANPWB010000015">
    <property type="protein sequence ID" value="KAJ1091770.1"/>
    <property type="molecule type" value="Genomic_DNA"/>
</dbReference>
<keyword evidence="6 12" id="KW-0202">Cytokine</keyword>
<evidence type="ECO:0000256" key="4">
    <source>
        <dbReference type="ARBA" id="ARBA00010448"/>
    </source>
</evidence>
<dbReference type="GO" id="GO:0005615">
    <property type="term" value="C:extracellular space"/>
    <property type="evidence" value="ECO:0007669"/>
    <property type="project" value="UniProtKB-KW"/>
</dbReference>
<dbReference type="PANTHER" id="PTHR10078:SF30">
    <property type="entry name" value="INTERLEUKIN-1 BETA"/>
    <property type="match status" value="1"/>
</dbReference>
<dbReference type="InterPro" id="IPR000975">
    <property type="entry name" value="IL-1_fam"/>
</dbReference>
<dbReference type="Gene3D" id="2.80.10.50">
    <property type="match status" value="1"/>
</dbReference>
<keyword evidence="7 12" id="KW-0964">Secreted</keyword>
<dbReference type="SUPFAM" id="SSF50353">
    <property type="entry name" value="Cytokine"/>
    <property type="match status" value="1"/>
</dbReference>
<dbReference type="GO" id="GO:0005829">
    <property type="term" value="C:cytosol"/>
    <property type="evidence" value="ECO:0007669"/>
    <property type="project" value="UniProtKB-SubCell"/>
</dbReference>
<comment type="subunit">
    <text evidence="12">Monomer.</text>
</comment>
<dbReference type="Pfam" id="PF00340">
    <property type="entry name" value="IL1"/>
    <property type="match status" value="1"/>
</dbReference>
<evidence type="ECO:0000256" key="12">
    <source>
        <dbReference type="RuleBase" id="RU003753"/>
    </source>
</evidence>
<evidence type="ECO:0000256" key="2">
    <source>
        <dbReference type="ARBA" id="ARBA00004514"/>
    </source>
</evidence>
<evidence type="ECO:0000256" key="8">
    <source>
        <dbReference type="ARBA" id="ARBA00022620"/>
    </source>
</evidence>
<dbReference type="Proteomes" id="UP001066276">
    <property type="component" value="Chromosome 11"/>
</dbReference>
<dbReference type="PRINTS" id="PR01357">
    <property type="entry name" value="INTRLEUKN1AB"/>
</dbReference>
<evidence type="ECO:0000256" key="9">
    <source>
        <dbReference type="ARBA" id="ARBA00023198"/>
    </source>
</evidence>
<evidence type="ECO:0000259" key="13">
    <source>
        <dbReference type="Pfam" id="PF02394"/>
    </source>
</evidence>
<protein>
    <recommendedName>
        <fullName evidence="12">Interleukin-1</fullName>
    </recommendedName>
</protein>
<evidence type="ECO:0000256" key="3">
    <source>
        <dbReference type="ARBA" id="ARBA00004550"/>
    </source>
</evidence>
<dbReference type="GO" id="GO:0005764">
    <property type="term" value="C:lysosome"/>
    <property type="evidence" value="ECO:0007669"/>
    <property type="project" value="UniProtKB-SubCell"/>
</dbReference>
<dbReference type="InterPro" id="IPR020877">
    <property type="entry name" value="IL-1_CS"/>
</dbReference>
<dbReference type="GO" id="GO:0001660">
    <property type="term" value="P:fever generation"/>
    <property type="evidence" value="ECO:0007669"/>
    <property type="project" value="UniProtKB-UniRule"/>
</dbReference>
<keyword evidence="15" id="KW-1185">Reference proteome</keyword>
<evidence type="ECO:0000256" key="11">
    <source>
        <dbReference type="ARBA" id="ARBA00023246"/>
    </source>
</evidence>
<keyword evidence="8 12" id="KW-0666">Pyrogen</keyword>
<dbReference type="PRINTS" id="PR00264">
    <property type="entry name" value="INTERLEUKIN1"/>
</dbReference>
<comment type="caution">
    <text evidence="14">The sequence shown here is derived from an EMBL/GenBank/DDBJ whole genome shotgun (WGS) entry which is preliminary data.</text>
</comment>
<dbReference type="SMART" id="SM00125">
    <property type="entry name" value="IL1"/>
    <property type="match status" value="1"/>
</dbReference>
<comment type="subcellular location">
    <subcellularLocation>
        <location evidence="2">Cytoplasm</location>
        <location evidence="2">Cytosol</location>
    </subcellularLocation>
    <subcellularLocation>
        <location evidence="1">Lysosome</location>
    </subcellularLocation>
    <subcellularLocation>
        <location evidence="3">Secreted</location>
        <location evidence="3">Extracellular exosome</location>
    </subcellularLocation>
</comment>
<dbReference type="GO" id="GO:0019221">
    <property type="term" value="P:cytokine-mediated signaling pathway"/>
    <property type="evidence" value="ECO:0007669"/>
    <property type="project" value="TreeGrafter"/>
</dbReference>
<evidence type="ECO:0000256" key="7">
    <source>
        <dbReference type="ARBA" id="ARBA00022525"/>
    </source>
</evidence>
<keyword evidence="9 12" id="KW-0395">Inflammatory response</keyword>
<evidence type="ECO:0000313" key="14">
    <source>
        <dbReference type="EMBL" id="KAJ1091770.1"/>
    </source>
</evidence>
<dbReference type="GO" id="GO:0005149">
    <property type="term" value="F:interleukin-1 receptor binding"/>
    <property type="evidence" value="ECO:0007669"/>
    <property type="project" value="UniProtKB-UniRule"/>
</dbReference>
<dbReference type="PANTHER" id="PTHR10078">
    <property type="entry name" value="INTERLEUKIN-1 FAMILY MEMBER"/>
    <property type="match status" value="1"/>
</dbReference>
<keyword evidence="5" id="KW-0963">Cytoplasm</keyword>
<keyword evidence="10" id="KW-0458">Lysosome</keyword>
<dbReference type="InterPro" id="IPR003502">
    <property type="entry name" value="IL-1_propep"/>
</dbReference>
<dbReference type="PROSITE" id="PS00253">
    <property type="entry name" value="INTERLEUKIN_1"/>
    <property type="match status" value="1"/>
</dbReference>
<organism evidence="14 15">
    <name type="scientific">Pleurodeles waltl</name>
    <name type="common">Iberian ribbed newt</name>
    <dbReference type="NCBI Taxonomy" id="8319"/>
    <lineage>
        <taxon>Eukaryota</taxon>
        <taxon>Metazoa</taxon>
        <taxon>Chordata</taxon>
        <taxon>Craniata</taxon>
        <taxon>Vertebrata</taxon>
        <taxon>Euteleostomi</taxon>
        <taxon>Amphibia</taxon>
        <taxon>Batrachia</taxon>
        <taxon>Caudata</taxon>
        <taxon>Salamandroidea</taxon>
        <taxon>Salamandridae</taxon>
        <taxon>Pleurodelinae</taxon>
        <taxon>Pleurodeles</taxon>
    </lineage>
</organism>
<keyword evidence="11 12" id="KW-0497">Mitogen</keyword>
<accession>A0AAV7LJN5</accession>
<gene>
    <name evidence="14" type="ORF">NDU88_004886</name>
</gene>
<comment type="similarity">
    <text evidence="4 12">Belongs to the IL-1 family.</text>
</comment>
<evidence type="ECO:0000256" key="6">
    <source>
        <dbReference type="ARBA" id="ARBA00022514"/>
    </source>
</evidence>
<dbReference type="GO" id="GO:0051781">
    <property type="term" value="P:positive regulation of cell division"/>
    <property type="evidence" value="ECO:0007669"/>
    <property type="project" value="UniProtKB-KW"/>
</dbReference>
<dbReference type="GO" id="GO:0010628">
    <property type="term" value="P:positive regulation of gene expression"/>
    <property type="evidence" value="ECO:0007669"/>
    <property type="project" value="TreeGrafter"/>
</dbReference>
<evidence type="ECO:0000256" key="5">
    <source>
        <dbReference type="ARBA" id="ARBA00022490"/>
    </source>
</evidence>
<dbReference type="GO" id="GO:0005125">
    <property type="term" value="F:cytokine activity"/>
    <property type="evidence" value="ECO:0007669"/>
    <property type="project" value="UniProtKB-UniRule"/>
</dbReference>
<sequence>MQLYGSPGPLICYDSALLITSVSHEMVCTCETESPLPDTKWGLYPKICATCGGSIQVNLTIPKEPPVFRRIVVIVVAVKKMKRGVTGRCLFGDTDLLEILKDMLVEEDIPYQTFEDTSMTQSGYRFSSCAQYKITDTANKNMVLQEFSDQAQLVAVYLQGPNATRQVKLNMTSYKSLPPSSRKLPVTLGIVGKKLHLSCMMVGGQPKLQLEEVNSTLINIKNNLLHLLFFKADLTGSGTSCTFESAACPSWFISTSQNEKEPVTVSRETDQRAIQNFKLFKE</sequence>
<dbReference type="CDD" id="cd23296">
    <property type="entry name" value="beta-trefoil_IL1B"/>
    <property type="match status" value="1"/>
</dbReference>
<name>A0AAV7LJN5_PLEWA</name>
<dbReference type="GO" id="GO:0071222">
    <property type="term" value="P:cellular response to lipopolysaccharide"/>
    <property type="evidence" value="ECO:0007669"/>
    <property type="project" value="TreeGrafter"/>
</dbReference>
<proteinExistence type="inferred from homology"/>
<dbReference type="AlphaFoldDB" id="A0AAV7LJN5"/>
<feature type="domain" description="Interleukin-1 propeptide" evidence="13">
    <location>
        <begin position="48"/>
        <end position="109"/>
    </location>
</feature>
<dbReference type="InterPro" id="IPR008996">
    <property type="entry name" value="IL1/FGF"/>
</dbReference>
<evidence type="ECO:0000313" key="15">
    <source>
        <dbReference type="Proteomes" id="UP001066276"/>
    </source>
</evidence>
<evidence type="ECO:0000256" key="1">
    <source>
        <dbReference type="ARBA" id="ARBA00004371"/>
    </source>
</evidence>
<dbReference type="Pfam" id="PF02394">
    <property type="entry name" value="IL1_propep"/>
    <property type="match status" value="1"/>
</dbReference>
<reference evidence="14" key="1">
    <citation type="journal article" date="2022" name="bioRxiv">
        <title>Sequencing and chromosome-scale assembly of the giantPleurodeles waltlgenome.</title>
        <authorList>
            <person name="Brown T."/>
            <person name="Elewa A."/>
            <person name="Iarovenko S."/>
            <person name="Subramanian E."/>
            <person name="Araus A.J."/>
            <person name="Petzold A."/>
            <person name="Susuki M."/>
            <person name="Suzuki K.-i.T."/>
            <person name="Hayashi T."/>
            <person name="Toyoda A."/>
            <person name="Oliveira C."/>
            <person name="Osipova E."/>
            <person name="Leigh N.D."/>
            <person name="Simon A."/>
            <person name="Yun M.H."/>
        </authorList>
    </citation>
    <scope>NUCLEOTIDE SEQUENCE</scope>
    <source>
        <strain evidence="14">20211129_DDA</strain>
        <tissue evidence="14">Liver</tissue>
    </source>
</reference>
<dbReference type="GO" id="GO:0006955">
    <property type="term" value="P:immune response"/>
    <property type="evidence" value="ECO:0007669"/>
    <property type="project" value="InterPro"/>
</dbReference>